<keyword evidence="3" id="KW-0479">Metal-binding</keyword>
<organism evidence="9 10">
    <name type="scientific">Durusdinium trenchii</name>
    <dbReference type="NCBI Taxonomy" id="1381693"/>
    <lineage>
        <taxon>Eukaryota</taxon>
        <taxon>Sar</taxon>
        <taxon>Alveolata</taxon>
        <taxon>Dinophyceae</taxon>
        <taxon>Suessiales</taxon>
        <taxon>Symbiodiniaceae</taxon>
        <taxon>Durusdinium</taxon>
    </lineage>
</organism>
<evidence type="ECO:0000256" key="3">
    <source>
        <dbReference type="ARBA" id="ARBA00022723"/>
    </source>
</evidence>
<dbReference type="PANTHER" id="PTHR24113">
    <property type="entry name" value="RAN GTPASE-ACTIVATING PROTEIN 1"/>
    <property type="match status" value="1"/>
</dbReference>
<dbReference type="SUPFAM" id="SSF144232">
    <property type="entry name" value="HIT/MYND zinc finger-like"/>
    <property type="match status" value="1"/>
</dbReference>
<evidence type="ECO:0000256" key="2">
    <source>
        <dbReference type="ARBA" id="ARBA00022614"/>
    </source>
</evidence>
<dbReference type="Pfam" id="PF01753">
    <property type="entry name" value="zf-MYND"/>
    <property type="match status" value="1"/>
</dbReference>
<name>A0ABP0MX09_9DINO</name>
<dbReference type="Pfam" id="PF13516">
    <property type="entry name" value="LRR_6"/>
    <property type="match status" value="5"/>
</dbReference>
<feature type="domain" description="MYND-type" evidence="8">
    <location>
        <begin position="48"/>
        <end position="86"/>
    </location>
</feature>
<sequence length="399" mass="43312">MPNACIQFVRARVWRTPLNTARCKVQRNIQLNLRNVDFGSDLIAPMKCAAAGCRQAGLRKCGRCGKVGYCSADCQKRDWPQHKASCSSQSLCCARAVEAEEHQRAAALKEEEPMPLDVQRELARLTGKDDRLTEISFSGLATSHADVLGSALGMGVHLRRVVLEECHLGVESAQCWAEQLSALKSLEVLNLGHNQLEIRGLEVFLAALTSVGLRELVLTDNLLGPKAAQMVGELMLQLPSLVGVNLSENFLQEEGAALLAEVLCKGSTSGLSLDLSSNDLRVAGAKSLARLMELDHFRSLELASNRLHDFGIKALAQPLRQNRGLTFLGLAENKISDEGLQVLAEALGENQTLEILELDYSSITDEGALCTKPLRCQVTLAGNRASFPGIQHCSTAGYR</sequence>
<reference evidence="9 10" key="1">
    <citation type="submission" date="2024-02" db="EMBL/GenBank/DDBJ databases">
        <authorList>
            <person name="Chen Y."/>
            <person name="Shah S."/>
            <person name="Dougan E. K."/>
            <person name="Thang M."/>
            <person name="Chan C."/>
        </authorList>
    </citation>
    <scope>NUCLEOTIDE SEQUENCE [LARGE SCALE GENOMIC DNA]</scope>
</reference>
<comment type="caution">
    <text evidence="9">The sequence shown here is derived from an EMBL/GenBank/DDBJ whole genome shotgun (WGS) entry which is preliminary data.</text>
</comment>
<keyword evidence="10" id="KW-1185">Reference proteome</keyword>
<dbReference type="Proteomes" id="UP001642484">
    <property type="component" value="Unassembled WGS sequence"/>
</dbReference>
<dbReference type="Gene3D" id="3.80.10.10">
    <property type="entry name" value="Ribonuclease Inhibitor"/>
    <property type="match status" value="2"/>
</dbReference>
<dbReference type="PROSITE" id="PS50865">
    <property type="entry name" value="ZF_MYND_2"/>
    <property type="match status" value="1"/>
</dbReference>
<proteinExistence type="predicted"/>
<gene>
    <name evidence="9" type="ORF">CCMP2556_LOCUS27792</name>
</gene>
<keyword evidence="4" id="KW-0677">Repeat</keyword>
<keyword evidence="1" id="KW-0343">GTPase activation</keyword>
<dbReference type="SUPFAM" id="SSF52047">
    <property type="entry name" value="RNI-like"/>
    <property type="match status" value="1"/>
</dbReference>
<evidence type="ECO:0000256" key="1">
    <source>
        <dbReference type="ARBA" id="ARBA00022468"/>
    </source>
</evidence>
<evidence type="ECO:0000313" key="9">
    <source>
        <dbReference type="EMBL" id="CAK9055991.1"/>
    </source>
</evidence>
<dbReference type="Gene3D" id="6.10.140.2220">
    <property type="match status" value="1"/>
</dbReference>
<dbReference type="InterPro" id="IPR027038">
    <property type="entry name" value="RanGap"/>
</dbReference>
<accession>A0ABP0MX09</accession>
<dbReference type="PROSITE" id="PS01360">
    <property type="entry name" value="ZF_MYND_1"/>
    <property type="match status" value="1"/>
</dbReference>
<evidence type="ECO:0000259" key="8">
    <source>
        <dbReference type="PROSITE" id="PS50865"/>
    </source>
</evidence>
<dbReference type="InterPro" id="IPR002893">
    <property type="entry name" value="Znf_MYND"/>
</dbReference>
<dbReference type="SMART" id="SM00368">
    <property type="entry name" value="LRR_RI"/>
    <property type="match status" value="7"/>
</dbReference>
<evidence type="ECO:0000313" key="10">
    <source>
        <dbReference type="Proteomes" id="UP001642484"/>
    </source>
</evidence>
<dbReference type="PANTHER" id="PTHR24113:SF12">
    <property type="entry name" value="RAN GTPASE-ACTIVATING PROTEIN 1"/>
    <property type="match status" value="1"/>
</dbReference>
<keyword evidence="5 7" id="KW-0863">Zinc-finger</keyword>
<dbReference type="EMBL" id="CAXAMN010020335">
    <property type="protein sequence ID" value="CAK9055991.1"/>
    <property type="molecule type" value="Genomic_DNA"/>
</dbReference>
<dbReference type="InterPro" id="IPR001611">
    <property type="entry name" value="Leu-rich_rpt"/>
</dbReference>
<evidence type="ECO:0000256" key="6">
    <source>
        <dbReference type="ARBA" id="ARBA00022833"/>
    </source>
</evidence>
<keyword evidence="2" id="KW-0433">Leucine-rich repeat</keyword>
<evidence type="ECO:0000256" key="4">
    <source>
        <dbReference type="ARBA" id="ARBA00022737"/>
    </source>
</evidence>
<dbReference type="InterPro" id="IPR032675">
    <property type="entry name" value="LRR_dom_sf"/>
</dbReference>
<evidence type="ECO:0000256" key="5">
    <source>
        <dbReference type="ARBA" id="ARBA00022771"/>
    </source>
</evidence>
<protein>
    <recommendedName>
        <fullName evidence="8">MYND-type domain-containing protein</fullName>
    </recommendedName>
</protein>
<evidence type="ECO:0000256" key="7">
    <source>
        <dbReference type="PROSITE-ProRule" id="PRU00134"/>
    </source>
</evidence>
<keyword evidence="6" id="KW-0862">Zinc</keyword>